<organism evidence="2 3">
    <name type="scientific">Mycena albidolilacea</name>
    <dbReference type="NCBI Taxonomy" id="1033008"/>
    <lineage>
        <taxon>Eukaryota</taxon>
        <taxon>Fungi</taxon>
        <taxon>Dikarya</taxon>
        <taxon>Basidiomycota</taxon>
        <taxon>Agaricomycotina</taxon>
        <taxon>Agaricomycetes</taxon>
        <taxon>Agaricomycetidae</taxon>
        <taxon>Agaricales</taxon>
        <taxon>Marasmiineae</taxon>
        <taxon>Mycenaceae</taxon>
        <taxon>Mycena</taxon>
    </lineage>
</organism>
<feature type="region of interest" description="Disordered" evidence="1">
    <location>
        <begin position="24"/>
        <end position="68"/>
    </location>
</feature>
<protein>
    <submittedName>
        <fullName evidence="2">Uncharacterized protein</fullName>
    </submittedName>
</protein>
<gene>
    <name evidence="2" type="ORF">DFH08DRAFT_986961</name>
</gene>
<keyword evidence="3" id="KW-1185">Reference proteome</keyword>
<dbReference type="AlphaFoldDB" id="A0AAD7E8J0"/>
<reference evidence="2" key="1">
    <citation type="submission" date="2023-03" db="EMBL/GenBank/DDBJ databases">
        <title>Massive genome expansion in bonnet fungi (Mycena s.s.) driven by repeated elements and novel gene families across ecological guilds.</title>
        <authorList>
            <consortium name="Lawrence Berkeley National Laboratory"/>
            <person name="Harder C.B."/>
            <person name="Miyauchi S."/>
            <person name="Viragh M."/>
            <person name="Kuo A."/>
            <person name="Thoen E."/>
            <person name="Andreopoulos B."/>
            <person name="Lu D."/>
            <person name="Skrede I."/>
            <person name="Drula E."/>
            <person name="Henrissat B."/>
            <person name="Morin E."/>
            <person name="Kohler A."/>
            <person name="Barry K."/>
            <person name="LaButti K."/>
            <person name="Morin E."/>
            <person name="Salamov A."/>
            <person name="Lipzen A."/>
            <person name="Mereny Z."/>
            <person name="Hegedus B."/>
            <person name="Baldrian P."/>
            <person name="Stursova M."/>
            <person name="Weitz H."/>
            <person name="Taylor A."/>
            <person name="Grigoriev I.V."/>
            <person name="Nagy L.G."/>
            <person name="Martin F."/>
            <person name="Kauserud H."/>
        </authorList>
    </citation>
    <scope>NUCLEOTIDE SEQUENCE</scope>
    <source>
        <strain evidence="2">CBHHK002</strain>
    </source>
</reference>
<accession>A0AAD7E8J0</accession>
<proteinExistence type="predicted"/>
<evidence type="ECO:0000256" key="1">
    <source>
        <dbReference type="SAM" id="MobiDB-lite"/>
    </source>
</evidence>
<dbReference type="EMBL" id="JARIHO010000109">
    <property type="protein sequence ID" value="KAJ7303017.1"/>
    <property type="molecule type" value="Genomic_DNA"/>
</dbReference>
<comment type="caution">
    <text evidence="2">The sequence shown here is derived from an EMBL/GenBank/DDBJ whole genome shotgun (WGS) entry which is preliminary data.</text>
</comment>
<name>A0AAD7E8J0_9AGAR</name>
<sequence>MSRDIWRQRTSNFISRVALGDTTNHINTAAPPKRTAKRKRKVPANTESNSRRRLDNDPDTEAPAIFGVGPSTASADAASAASKNVFHPAFANIPGLNLGSRLTKSDKNTAGASDVGYFVRGMGNPRHIEQAYTWGARNLLDPRLYNRLVKRIAVDDQCLDVVDCPELRNLMLFIGAQLDDGDIPHRTKLSQLISTRFRAEYTAIIREIKNALGRVAFTDDVCLGNLGSHLAITAHYIIKDSNGNLVLKTQLVAFRRLEGSHTGDNLGNVFVQVMKEIGCLHKVGTLSR</sequence>
<dbReference type="Proteomes" id="UP001218218">
    <property type="component" value="Unassembled WGS sequence"/>
</dbReference>
<evidence type="ECO:0000313" key="2">
    <source>
        <dbReference type="EMBL" id="KAJ7303017.1"/>
    </source>
</evidence>
<evidence type="ECO:0000313" key="3">
    <source>
        <dbReference type="Proteomes" id="UP001218218"/>
    </source>
</evidence>